<name>A0A7W6DX42_9RHOB</name>
<dbReference type="InterPro" id="IPR050306">
    <property type="entry name" value="PfkB_Carbo_kinase"/>
</dbReference>
<dbReference type="GO" id="GO:0008673">
    <property type="term" value="F:2-dehydro-3-deoxygluconokinase activity"/>
    <property type="evidence" value="ECO:0007669"/>
    <property type="project" value="UniProtKB-EC"/>
</dbReference>
<dbReference type="EMBL" id="JACIEJ010000018">
    <property type="protein sequence ID" value="MBB3988245.1"/>
    <property type="molecule type" value="Genomic_DNA"/>
</dbReference>
<comment type="similarity">
    <text evidence="1">Belongs to the carbohydrate kinase PfkB family.</text>
</comment>
<dbReference type="GO" id="GO:0006974">
    <property type="term" value="P:DNA damage response"/>
    <property type="evidence" value="ECO:0007669"/>
    <property type="project" value="TreeGrafter"/>
</dbReference>
<evidence type="ECO:0000256" key="3">
    <source>
        <dbReference type="ARBA" id="ARBA00022777"/>
    </source>
</evidence>
<evidence type="ECO:0000313" key="6">
    <source>
        <dbReference type="Proteomes" id="UP000541426"/>
    </source>
</evidence>
<dbReference type="PANTHER" id="PTHR43085:SF15">
    <property type="entry name" value="2-DEHYDRO-3-DEOXYGLUCONOKINASE"/>
    <property type="match status" value="1"/>
</dbReference>
<keyword evidence="2 5" id="KW-0808">Transferase</keyword>
<dbReference type="InterPro" id="IPR002173">
    <property type="entry name" value="Carboh/pur_kinase_PfkB_CS"/>
</dbReference>
<evidence type="ECO:0000313" key="5">
    <source>
        <dbReference type="EMBL" id="MBB3988245.1"/>
    </source>
</evidence>
<keyword evidence="6" id="KW-1185">Reference proteome</keyword>
<dbReference type="GO" id="GO:0005829">
    <property type="term" value="C:cytosol"/>
    <property type="evidence" value="ECO:0007669"/>
    <property type="project" value="TreeGrafter"/>
</dbReference>
<dbReference type="EC" id="2.7.1.45" evidence="5"/>
<sequence length="294" mass="31074">MAVKVAFAGEAMIEMARQGDGARLGVAGDVYNSAVYLRRLMPEADVRLVTALGDDPYSNRIAKAVVHAGLSDAGLRRVTGATCGLYAIDTDDAGERRFTYWRSVSAARGLFSQESDFDAVAHCDVVVLSGITLAIMQNSAREALVSWLTAERGRGGRVAFDSNYRPALWSSRDEAATWCERLWRICDFAFPSVDDEQALFGDASRDAVLKRFIDYGVGGGALKAGAEGAFLLGDASGQVPTPPVARVVDTTAAGDSFNAGFLAAALRGAAPEDCARAGHALAGKVIQHRGAILP</sequence>
<evidence type="ECO:0000256" key="2">
    <source>
        <dbReference type="ARBA" id="ARBA00022679"/>
    </source>
</evidence>
<dbReference type="GO" id="GO:0019698">
    <property type="term" value="P:D-galacturonate catabolic process"/>
    <property type="evidence" value="ECO:0007669"/>
    <property type="project" value="TreeGrafter"/>
</dbReference>
<dbReference type="CDD" id="cd01166">
    <property type="entry name" value="KdgK"/>
    <property type="match status" value="1"/>
</dbReference>
<dbReference type="AlphaFoldDB" id="A0A7W6DX42"/>
<evidence type="ECO:0000256" key="1">
    <source>
        <dbReference type="ARBA" id="ARBA00010688"/>
    </source>
</evidence>
<protein>
    <submittedName>
        <fullName evidence="5">2-dehydro-3-deoxygluconokinase</fullName>
        <ecNumber evidence="5">2.7.1.45</ecNumber>
    </submittedName>
</protein>
<dbReference type="Gene3D" id="3.40.1190.20">
    <property type="match status" value="1"/>
</dbReference>
<organism evidence="5 6">
    <name type="scientific">Sagittula marina</name>
    <dbReference type="NCBI Taxonomy" id="943940"/>
    <lineage>
        <taxon>Bacteria</taxon>
        <taxon>Pseudomonadati</taxon>
        <taxon>Pseudomonadota</taxon>
        <taxon>Alphaproteobacteria</taxon>
        <taxon>Rhodobacterales</taxon>
        <taxon>Roseobacteraceae</taxon>
        <taxon>Sagittula</taxon>
    </lineage>
</organism>
<reference evidence="5 6" key="1">
    <citation type="submission" date="2020-08" db="EMBL/GenBank/DDBJ databases">
        <title>Genomic Encyclopedia of Type Strains, Phase IV (KMG-IV): sequencing the most valuable type-strain genomes for metagenomic binning, comparative biology and taxonomic classification.</title>
        <authorList>
            <person name="Goeker M."/>
        </authorList>
    </citation>
    <scope>NUCLEOTIDE SEQUENCE [LARGE SCALE GENOMIC DNA]</scope>
    <source>
        <strain evidence="5 6">DSM 102235</strain>
    </source>
</reference>
<dbReference type="GO" id="GO:0042840">
    <property type="term" value="P:D-glucuronate catabolic process"/>
    <property type="evidence" value="ECO:0007669"/>
    <property type="project" value="TreeGrafter"/>
</dbReference>
<dbReference type="PROSITE" id="PS00584">
    <property type="entry name" value="PFKB_KINASES_2"/>
    <property type="match status" value="1"/>
</dbReference>
<dbReference type="PANTHER" id="PTHR43085">
    <property type="entry name" value="HEXOKINASE FAMILY MEMBER"/>
    <property type="match status" value="1"/>
</dbReference>
<dbReference type="RefSeq" id="WP_183969937.1">
    <property type="nucleotide sequence ID" value="NZ_JACIEJ010000018.1"/>
</dbReference>
<dbReference type="Pfam" id="PF00294">
    <property type="entry name" value="PfkB"/>
    <property type="match status" value="1"/>
</dbReference>
<accession>A0A7W6DX42</accession>
<feature type="domain" description="Carbohydrate kinase PfkB" evidence="4">
    <location>
        <begin position="20"/>
        <end position="293"/>
    </location>
</feature>
<dbReference type="Proteomes" id="UP000541426">
    <property type="component" value="Unassembled WGS sequence"/>
</dbReference>
<dbReference type="SUPFAM" id="SSF53613">
    <property type="entry name" value="Ribokinase-like"/>
    <property type="match status" value="1"/>
</dbReference>
<proteinExistence type="inferred from homology"/>
<dbReference type="InterPro" id="IPR011611">
    <property type="entry name" value="PfkB_dom"/>
</dbReference>
<evidence type="ECO:0000259" key="4">
    <source>
        <dbReference type="Pfam" id="PF00294"/>
    </source>
</evidence>
<keyword evidence="3 5" id="KW-0418">Kinase</keyword>
<comment type="caution">
    <text evidence="5">The sequence shown here is derived from an EMBL/GenBank/DDBJ whole genome shotgun (WGS) entry which is preliminary data.</text>
</comment>
<gene>
    <name evidence="5" type="ORF">GGQ68_004602</name>
</gene>
<dbReference type="InterPro" id="IPR029056">
    <property type="entry name" value="Ribokinase-like"/>
</dbReference>